<organism evidence="2 3">
    <name type="scientific">Ganoderma sinense ZZ0214-1</name>
    <dbReference type="NCBI Taxonomy" id="1077348"/>
    <lineage>
        <taxon>Eukaryota</taxon>
        <taxon>Fungi</taxon>
        <taxon>Dikarya</taxon>
        <taxon>Basidiomycota</taxon>
        <taxon>Agaricomycotina</taxon>
        <taxon>Agaricomycetes</taxon>
        <taxon>Polyporales</taxon>
        <taxon>Polyporaceae</taxon>
        <taxon>Ganoderma</taxon>
    </lineage>
</organism>
<evidence type="ECO:0000256" key="1">
    <source>
        <dbReference type="SAM" id="MobiDB-lite"/>
    </source>
</evidence>
<dbReference type="EMBL" id="AYKW01000004">
    <property type="protein sequence ID" value="PIL35087.1"/>
    <property type="molecule type" value="Genomic_DNA"/>
</dbReference>
<name>A0A2G8SMT4_9APHY</name>
<dbReference type="Proteomes" id="UP000230002">
    <property type="component" value="Unassembled WGS sequence"/>
</dbReference>
<feature type="compositionally biased region" description="Polar residues" evidence="1">
    <location>
        <begin position="1"/>
        <end position="14"/>
    </location>
</feature>
<evidence type="ECO:0000313" key="3">
    <source>
        <dbReference type="Proteomes" id="UP000230002"/>
    </source>
</evidence>
<dbReference type="AlphaFoldDB" id="A0A2G8SMT4"/>
<feature type="compositionally biased region" description="Polar residues" evidence="1">
    <location>
        <begin position="22"/>
        <end position="40"/>
    </location>
</feature>
<feature type="region of interest" description="Disordered" evidence="1">
    <location>
        <begin position="1"/>
        <end position="87"/>
    </location>
</feature>
<feature type="compositionally biased region" description="Basic and acidic residues" evidence="1">
    <location>
        <begin position="44"/>
        <end position="55"/>
    </location>
</feature>
<dbReference type="OrthoDB" id="2757352at2759"/>
<reference evidence="2 3" key="1">
    <citation type="journal article" date="2015" name="Sci. Rep.">
        <title>Chromosome-level genome map provides insights into diverse defense mechanisms in the medicinal fungus Ganoderma sinense.</title>
        <authorList>
            <person name="Zhu Y."/>
            <person name="Xu J."/>
            <person name="Sun C."/>
            <person name="Zhou S."/>
            <person name="Xu H."/>
            <person name="Nelson D.R."/>
            <person name="Qian J."/>
            <person name="Song J."/>
            <person name="Luo H."/>
            <person name="Xiang L."/>
            <person name="Li Y."/>
            <person name="Xu Z."/>
            <person name="Ji A."/>
            <person name="Wang L."/>
            <person name="Lu S."/>
            <person name="Hayward A."/>
            <person name="Sun W."/>
            <person name="Li X."/>
            <person name="Schwartz D.C."/>
            <person name="Wang Y."/>
            <person name="Chen S."/>
        </authorList>
    </citation>
    <scope>NUCLEOTIDE SEQUENCE [LARGE SCALE GENOMIC DNA]</scope>
    <source>
        <strain evidence="2 3">ZZ0214-1</strain>
    </source>
</reference>
<proteinExistence type="predicted"/>
<evidence type="ECO:0000313" key="2">
    <source>
        <dbReference type="EMBL" id="PIL35087.1"/>
    </source>
</evidence>
<sequence>MSNNANTTSQTASQPAPKKQDSPTQADAQSVLSENSTLCSDSAVAKKDQSSEAKKTVKLSDSSVAFAKKAKEEGWGAPTATRPSLGA</sequence>
<comment type="caution">
    <text evidence="2">The sequence shown here is derived from an EMBL/GenBank/DDBJ whole genome shotgun (WGS) entry which is preliminary data.</text>
</comment>
<protein>
    <submittedName>
        <fullName evidence="2">Uncharacterized protein</fullName>
    </submittedName>
</protein>
<keyword evidence="3" id="KW-1185">Reference proteome</keyword>
<gene>
    <name evidence="2" type="ORF">GSI_02875</name>
</gene>
<accession>A0A2G8SMT4</accession>